<keyword evidence="2" id="KW-0217">Developmental protein</keyword>
<evidence type="ECO:0000256" key="1">
    <source>
        <dbReference type="ARBA" id="ARBA00004162"/>
    </source>
</evidence>
<evidence type="ECO:0000256" key="5">
    <source>
        <dbReference type="ARBA" id="ARBA00022989"/>
    </source>
</evidence>
<protein>
    <submittedName>
        <fullName evidence="9">Uncharacterized protein</fullName>
    </submittedName>
</protein>
<dbReference type="InterPro" id="IPR051525">
    <property type="entry name" value="DVL_RTFL_regulatory"/>
</dbReference>
<sequence length="95" mass="11142">MEIYPDEKWIPSNKEQSSRSRSRRERLPEEAGPDRPACLRRSASTIEERAVAPALVATPRSFSRRCSGIVKEQRAKFYIVRRCVSMLMCWRERLD</sequence>
<dbReference type="AlphaFoldDB" id="A0A8J5GK60"/>
<organism evidence="9 10">
    <name type="scientific">Zingiber officinale</name>
    <name type="common">Ginger</name>
    <name type="synonym">Amomum zingiber</name>
    <dbReference type="NCBI Taxonomy" id="94328"/>
    <lineage>
        <taxon>Eukaryota</taxon>
        <taxon>Viridiplantae</taxon>
        <taxon>Streptophyta</taxon>
        <taxon>Embryophyta</taxon>
        <taxon>Tracheophyta</taxon>
        <taxon>Spermatophyta</taxon>
        <taxon>Magnoliopsida</taxon>
        <taxon>Liliopsida</taxon>
        <taxon>Zingiberales</taxon>
        <taxon>Zingiberaceae</taxon>
        <taxon>Zingiber</taxon>
    </lineage>
</organism>
<keyword evidence="5" id="KW-1133">Transmembrane helix</keyword>
<dbReference type="PANTHER" id="PTHR33102">
    <property type="entry name" value="DVL19-RELATED-RELATED"/>
    <property type="match status" value="1"/>
</dbReference>
<evidence type="ECO:0000256" key="6">
    <source>
        <dbReference type="ARBA" id="ARBA00023136"/>
    </source>
</evidence>
<reference evidence="9 10" key="1">
    <citation type="submission" date="2020-08" db="EMBL/GenBank/DDBJ databases">
        <title>Plant Genome Project.</title>
        <authorList>
            <person name="Zhang R.-G."/>
        </authorList>
    </citation>
    <scope>NUCLEOTIDE SEQUENCE [LARGE SCALE GENOMIC DNA]</scope>
    <source>
        <tissue evidence="9">Rhizome</tissue>
    </source>
</reference>
<keyword evidence="10" id="KW-1185">Reference proteome</keyword>
<evidence type="ECO:0000256" key="7">
    <source>
        <dbReference type="ARBA" id="ARBA00024340"/>
    </source>
</evidence>
<keyword evidence="3" id="KW-1003">Cell membrane</keyword>
<dbReference type="Proteomes" id="UP000734854">
    <property type="component" value="Unassembled WGS sequence"/>
</dbReference>
<dbReference type="Pfam" id="PF08137">
    <property type="entry name" value="DVL"/>
    <property type="match status" value="1"/>
</dbReference>
<evidence type="ECO:0000256" key="3">
    <source>
        <dbReference type="ARBA" id="ARBA00022475"/>
    </source>
</evidence>
<accession>A0A8J5GK60</accession>
<gene>
    <name evidence="9" type="ORF">ZIOFF_033346</name>
</gene>
<dbReference type="GO" id="GO:0048367">
    <property type="term" value="P:shoot system development"/>
    <property type="evidence" value="ECO:0007669"/>
    <property type="project" value="UniProtKB-ARBA"/>
</dbReference>
<proteinExistence type="inferred from homology"/>
<evidence type="ECO:0000256" key="4">
    <source>
        <dbReference type="ARBA" id="ARBA00022692"/>
    </source>
</evidence>
<evidence type="ECO:0000313" key="9">
    <source>
        <dbReference type="EMBL" id="KAG6507991.1"/>
    </source>
</evidence>
<name>A0A8J5GK60_ZINOF</name>
<dbReference type="EMBL" id="JACMSC010000009">
    <property type="protein sequence ID" value="KAG6507991.1"/>
    <property type="molecule type" value="Genomic_DNA"/>
</dbReference>
<comment type="subcellular location">
    <subcellularLocation>
        <location evidence="1">Cell membrane</location>
        <topology evidence="1">Single-pass membrane protein</topology>
    </subcellularLocation>
</comment>
<keyword evidence="4" id="KW-0812">Transmembrane</keyword>
<comment type="caution">
    <text evidence="9">The sequence shown here is derived from an EMBL/GenBank/DDBJ whole genome shotgun (WGS) entry which is preliminary data.</text>
</comment>
<feature type="region of interest" description="Disordered" evidence="8">
    <location>
        <begin position="1"/>
        <end position="39"/>
    </location>
</feature>
<evidence type="ECO:0000313" key="10">
    <source>
        <dbReference type="Proteomes" id="UP000734854"/>
    </source>
</evidence>
<keyword evidence="6" id="KW-0472">Membrane</keyword>
<dbReference type="GO" id="GO:0005886">
    <property type="term" value="C:plasma membrane"/>
    <property type="evidence" value="ECO:0007669"/>
    <property type="project" value="UniProtKB-SubCell"/>
</dbReference>
<dbReference type="GO" id="GO:0008285">
    <property type="term" value="P:negative regulation of cell population proliferation"/>
    <property type="evidence" value="ECO:0007669"/>
    <property type="project" value="InterPro"/>
</dbReference>
<dbReference type="InterPro" id="IPR012552">
    <property type="entry name" value="DVL"/>
</dbReference>
<comment type="similarity">
    <text evidence="7">Belongs to the DVL/RTFL small polypeptides family.</text>
</comment>
<evidence type="ECO:0000256" key="2">
    <source>
        <dbReference type="ARBA" id="ARBA00022473"/>
    </source>
</evidence>
<evidence type="ECO:0000256" key="8">
    <source>
        <dbReference type="SAM" id="MobiDB-lite"/>
    </source>
</evidence>